<dbReference type="AlphaFoldDB" id="A0A517T5L1"/>
<proteinExistence type="predicted"/>
<organism evidence="2 3">
    <name type="scientific">Calycomorphotria hydatis</name>
    <dbReference type="NCBI Taxonomy" id="2528027"/>
    <lineage>
        <taxon>Bacteria</taxon>
        <taxon>Pseudomonadati</taxon>
        <taxon>Planctomycetota</taxon>
        <taxon>Planctomycetia</taxon>
        <taxon>Planctomycetales</taxon>
        <taxon>Planctomycetaceae</taxon>
        <taxon>Calycomorphotria</taxon>
    </lineage>
</organism>
<dbReference type="OrthoDB" id="9811589at2"/>
<evidence type="ECO:0000313" key="3">
    <source>
        <dbReference type="Proteomes" id="UP000319976"/>
    </source>
</evidence>
<dbReference type="InterPro" id="IPR029063">
    <property type="entry name" value="SAM-dependent_MTases_sf"/>
</dbReference>
<keyword evidence="2" id="KW-0808">Transferase</keyword>
<dbReference type="KEGG" id="chya:V22_08870"/>
<dbReference type="GO" id="GO:0032259">
    <property type="term" value="P:methylation"/>
    <property type="evidence" value="ECO:0007669"/>
    <property type="project" value="UniProtKB-KW"/>
</dbReference>
<dbReference type="Pfam" id="PF13649">
    <property type="entry name" value="Methyltransf_25"/>
    <property type="match status" value="1"/>
</dbReference>
<evidence type="ECO:0000313" key="2">
    <source>
        <dbReference type="EMBL" id="QDT63663.1"/>
    </source>
</evidence>
<protein>
    <submittedName>
        <fullName evidence="2">dTDP-3-amino-3,4, 6-trideoxy-alpha-D-glucopyranose</fullName>
        <ecNumber evidence="2">2.1.1.234</ecNumber>
    </submittedName>
</protein>
<feature type="domain" description="Methyltransferase" evidence="1">
    <location>
        <begin position="51"/>
        <end position="142"/>
    </location>
</feature>
<dbReference type="SUPFAM" id="SSF53335">
    <property type="entry name" value="S-adenosyl-L-methionine-dependent methyltransferases"/>
    <property type="match status" value="1"/>
</dbReference>
<gene>
    <name evidence="2" type="primary">desVI</name>
    <name evidence="2" type="ORF">V22_08870</name>
</gene>
<evidence type="ECO:0000259" key="1">
    <source>
        <dbReference type="Pfam" id="PF13649"/>
    </source>
</evidence>
<dbReference type="Gene3D" id="3.40.50.150">
    <property type="entry name" value="Vaccinia Virus protein VP39"/>
    <property type="match status" value="1"/>
</dbReference>
<dbReference type="CDD" id="cd02440">
    <property type="entry name" value="AdoMet_MTases"/>
    <property type="match status" value="1"/>
</dbReference>
<reference evidence="2 3" key="1">
    <citation type="submission" date="2019-02" db="EMBL/GenBank/DDBJ databases">
        <title>Deep-cultivation of Planctomycetes and their phenomic and genomic characterization uncovers novel biology.</title>
        <authorList>
            <person name="Wiegand S."/>
            <person name="Jogler M."/>
            <person name="Boedeker C."/>
            <person name="Pinto D."/>
            <person name="Vollmers J."/>
            <person name="Rivas-Marin E."/>
            <person name="Kohn T."/>
            <person name="Peeters S.H."/>
            <person name="Heuer A."/>
            <person name="Rast P."/>
            <person name="Oberbeckmann S."/>
            <person name="Bunk B."/>
            <person name="Jeske O."/>
            <person name="Meyerdierks A."/>
            <person name="Storesund J.E."/>
            <person name="Kallscheuer N."/>
            <person name="Luecker S."/>
            <person name="Lage O.M."/>
            <person name="Pohl T."/>
            <person name="Merkel B.J."/>
            <person name="Hornburger P."/>
            <person name="Mueller R.-W."/>
            <person name="Bruemmer F."/>
            <person name="Labrenz M."/>
            <person name="Spormann A.M."/>
            <person name="Op den Camp H."/>
            <person name="Overmann J."/>
            <person name="Amann R."/>
            <person name="Jetten M.S.M."/>
            <person name="Mascher T."/>
            <person name="Medema M.H."/>
            <person name="Devos D.P."/>
            <person name="Kaster A.-K."/>
            <person name="Ovreas L."/>
            <person name="Rohde M."/>
            <person name="Galperin M.Y."/>
            <person name="Jogler C."/>
        </authorList>
    </citation>
    <scope>NUCLEOTIDE SEQUENCE [LARGE SCALE GENOMIC DNA]</scope>
    <source>
        <strain evidence="2 3">V22</strain>
    </source>
</reference>
<dbReference type="Gene3D" id="2.20.25.110">
    <property type="entry name" value="S-adenosyl-L-methionine-dependent methyltransferases"/>
    <property type="match status" value="1"/>
</dbReference>
<keyword evidence="3" id="KW-1185">Reference proteome</keyword>
<dbReference type="EC" id="2.1.1.234" evidence="2"/>
<dbReference type="EMBL" id="CP036316">
    <property type="protein sequence ID" value="QDT63663.1"/>
    <property type="molecule type" value="Genomic_DNA"/>
</dbReference>
<keyword evidence="2" id="KW-0489">Methyltransferase</keyword>
<accession>A0A517T5L1</accession>
<sequence>MPEVIKANNLYDYPKYYDVVFGSDWKDEFDFFQDVFKKHGPKKVTRLFEPACGTGRLLIKLAQAGFEVGGLDLNEKMIKYCNDRLEKGGFGRPCFVGDMADFKLKKKVDAAFNPINSFRHLPSEKAAEAHLNCVADCLVKGGVYILGLHLTPDDDEEWEGEEEWHAKRGNLSVISQLWTTGFDPKTRIETLTLSFDIRTPTKHYKIEGEEVYRSYTKKQMNALLKRVPAFELVETYDFCYDIDDPIKVTKSTQDVVYILKKV</sequence>
<dbReference type="Proteomes" id="UP000319976">
    <property type="component" value="Chromosome"/>
</dbReference>
<dbReference type="InterPro" id="IPR041698">
    <property type="entry name" value="Methyltransf_25"/>
</dbReference>
<dbReference type="GO" id="GO:0008168">
    <property type="term" value="F:methyltransferase activity"/>
    <property type="evidence" value="ECO:0007669"/>
    <property type="project" value="UniProtKB-KW"/>
</dbReference>
<name>A0A517T5L1_9PLAN</name>
<dbReference type="RefSeq" id="WP_145260157.1">
    <property type="nucleotide sequence ID" value="NZ_CP036316.1"/>
</dbReference>